<name>A0A7Y0AX29_9HYPH</name>
<accession>A0A7Y0AX29</accession>
<evidence type="ECO:0000313" key="3">
    <source>
        <dbReference type="Proteomes" id="UP000541470"/>
    </source>
</evidence>
<dbReference type="Gene3D" id="3.30.1380.10">
    <property type="match status" value="1"/>
</dbReference>
<evidence type="ECO:0000256" key="1">
    <source>
        <dbReference type="SAM" id="SignalP"/>
    </source>
</evidence>
<dbReference type="RefSeq" id="WP_169591427.1">
    <property type="nucleotide sequence ID" value="NZ_JABBGK010000002.1"/>
</dbReference>
<comment type="caution">
    <text evidence="2">The sequence shown here is derived from an EMBL/GenBank/DDBJ whole genome shotgun (WGS) entry which is preliminary data.</text>
</comment>
<proteinExistence type="predicted"/>
<dbReference type="AlphaFoldDB" id="A0A7Y0AX29"/>
<dbReference type="Proteomes" id="UP000541470">
    <property type="component" value="Unassembled WGS sequence"/>
</dbReference>
<sequence length="143" mass="15685">MRNTFRVALACLLTLSLNATVDAGERKKAQITKLKYNYTAAYTLQRVSVRASCFPTKLRIILAHIAEQTGRRPVITSGHRPHSGSSQHTRCYAADIRVPGVSEKRILAAAATAPGIGGIGRYCNGLVHVDIGPRRAWAHCHRR</sequence>
<keyword evidence="3" id="KW-1185">Reference proteome</keyword>
<dbReference type="SUPFAM" id="SSF55166">
    <property type="entry name" value="Hedgehog/DD-peptidase"/>
    <property type="match status" value="1"/>
</dbReference>
<keyword evidence="1" id="KW-0732">Signal</keyword>
<gene>
    <name evidence="2" type="ORF">HHL25_13215</name>
</gene>
<dbReference type="Pfam" id="PF05951">
    <property type="entry name" value="Peptidase_M15_2"/>
    <property type="match status" value="1"/>
</dbReference>
<evidence type="ECO:0000313" key="2">
    <source>
        <dbReference type="EMBL" id="NML75085.1"/>
    </source>
</evidence>
<feature type="signal peptide" evidence="1">
    <location>
        <begin position="1"/>
        <end position="23"/>
    </location>
</feature>
<dbReference type="InterPro" id="IPR009045">
    <property type="entry name" value="Zn_M74/Hedgehog-like"/>
</dbReference>
<protein>
    <submittedName>
        <fullName evidence="2">DUF882 domain-containing protein</fullName>
    </submittedName>
</protein>
<organism evidence="2 3">
    <name type="scientific">Rhizobium terricola</name>
    <dbReference type="NCBI Taxonomy" id="2728849"/>
    <lineage>
        <taxon>Bacteria</taxon>
        <taxon>Pseudomonadati</taxon>
        <taxon>Pseudomonadota</taxon>
        <taxon>Alphaproteobacteria</taxon>
        <taxon>Hyphomicrobiales</taxon>
        <taxon>Rhizobiaceae</taxon>
        <taxon>Rhizobium/Agrobacterium group</taxon>
        <taxon>Rhizobium</taxon>
    </lineage>
</organism>
<reference evidence="2 3" key="1">
    <citation type="submission" date="2020-04" db="EMBL/GenBank/DDBJ databases">
        <title>Rhizobium sp. S-51 isolated from soil.</title>
        <authorList>
            <person name="Dahal R.H."/>
        </authorList>
    </citation>
    <scope>NUCLEOTIDE SEQUENCE [LARGE SCALE GENOMIC DNA]</scope>
    <source>
        <strain evidence="2 3">S-51</strain>
    </source>
</reference>
<feature type="chain" id="PRO_5031005002" evidence="1">
    <location>
        <begin position="24"/>
        <end position="143"/>
    </location>
</feature>
<dbReference type="InterPro" id="IPR010275">
    <property type="entry name" value="MepK"/>
</dbReference>
<dbReference type="EMBL" id="JABBGK010000002">
    <property type="protein sequence ID" value="NML75085.1"/>
    <property type="molecule type" value="Genomic_DNA"/>
</dbReference>